<feature type="active site" description="Proton acceptor" evidence="8">
    <location>
        <position position="160"/>
    </location>
</feature>
<dbReference type="GO" id="GO:0008650">
    <property type="term" value="F:rRNA (uridine-2'-O-)-methyltransferase activity"/>
    <property type="evidence" value="ECO:0007669"/>
    <property type="project" value="TreeGrafter"/>
</dbReference>
<evidence type="ECO:0000256" key="1">
    <source>
        <dbReference type="ARBA" id="ARBA00004604"/>
    </source>
</evidence>
<feature type="domain" description="Ribosomal RNA methyltransferase SPB1-like C-terminal" evidence="11">
    <location>
        <begin position="614"/>
        <end position="831"/>
    </location>
</feature>
<dbReference type="InterPro" id="IPR012920">
    <property type="entry name" value="rRNA_MeTfrase_SPB1-like_C"/>
</dbReference>
<dbReference type="EMBL" id="BTFZ01000020">
    <property type="protein sequence ID" value="GMM38629.1"/>
    <property type="molecule type" value="Genomic_DNA"/>
</dbReference>
<dbReference type="PANTHER" id="PTHR10920:SF13">
    <property type="entry name" value="PRE-RRNA 2'-O-RIBOSE RNA METHYLTRANSFERASE FTSJ3"/>
    <property type="match status" value="1"/>
</dbReference>
<feature type="compositionally biased region" description="Basic and acidic residues" evidence="9">
    <location>
        <begin position="350"/>
        <end position="359"/>
    </location>
</feature>
<evidence type="ECO:0000313" key="13">
    <source>
        <dbReference type="EMBL" id="GMM38629.1"/>
    </source>
</evidence>
<protein>
    <submittedName>
        <fullName evidence="13">27S pre-rRNA (Guanosine2922-2'-O)-methyltransferase</fullName>
    </submittedName>
</protein>
<feature type="domain" description="Ribosomal RNA methyltransferase FtsJ" evidence="10">
    <location>
        <begin position="26"/>
        <end position="203"/>
    </location>
</feature>
<feature type="compositionally biased region" description="Acidic residues" evidence="9">
    <location>
        <begin position="511"/>
        <end position="539"/>
    </location>
</feature>
<evidence type="ECO:0000256" key="8">
    <source>
        <dbReference type="HAMAP-Rule" id="MF_03163"/>
    </source>
</evidence>
<evidence type="ECO:0000256" key="9">
    <source>
        <dbReference type="SAM" id="MobiDB-lite"/>
    </source>
</evidence>
<keyword evidence="2 8" id="KW-0690">Ribosome biogenesis</keyword>
<keyword evidence="7 8" id="KW-0539">Nucleus</keyword>
<feature type="region of interest" description="Disordered" evidence="9">
    <location>
        <begin position="340"/>
        <end position="380"/>
    </location>
</feature>
<evidence type="ECO:0000256" key="5">
    <source>
        <dbReference type="ARBA" id="ARBA00022679"/>
    </source>
</evidence>
<evidence type="ECO:0000259" key="10">
    <source>
        <dbReference type="Pfam" id="PF01728"/>
    </source>
</evidence>
<name>A0AAV5QV00_9ASCO</name>
<dbReference type="GO" id="GO:0030687">
    <property type="term" value="C:preribosome, large subunit precursor"/>
    <property type="evidence" value="ECO:0007669"/>
    <property type="project" value="TreeGrafter"/>
</dbReference>
<keyword evidence="4 8" id="KW-0489">Methyltransferase</keyword>
<feature type="binding site" evidence="8">
    <location>
        <position position="79"/>
    </location>
    <ligand>
        <name>S-adenosyl-L-methionine</name>
        <dbReference type="ChEBI" id="CHEBI:59789"/>
    </ligand>
</feature>
<evidence type="ECO:0000256" key="3">
    <source>
        <dbReference type="ARBA" id="ARBA00022552"/>
    </source>
</evidence>
<evidence type="ECO:0000313" key="14">
    <source>
        <dbReference type="Proteomes" id="UP001360560"/>
    </source>
</evidence>
<dbReference type="Proteomes" id="UP001360560">
    <property type="component" value="Unassembled WGS sequence"/>
</dbReference>
<dbReference type="FunFam" id="3.40.50.150:FF:000004">
    <property type="entry name" value="AdoMet-dependent rRNA methyltransferase SPB1"/>
    <property type="match status" value="1"/>
</dbReference>
<evidence type="ECO:0000256" key="7">
    <source>
        <dbReference type="ARBA" id="ARBA00023242"/>
    </source>
</evidence>
<accession>A0AAV5QV00</accession>
<dbReference type="InterPro" id="IPR028589">
    <property type="entry name" value="SPB1-like"/>
</dbReference>
<dbReference type="GO" id="GO:0005730">
    <property type="term" value="C:nucleolus"/>
    <property type="evidence" value="ECO:0007669"/>
    <property type="project" value="UniProtKB-SubCell"/>
</dbReference>
<comment type="similarity">
    <text evidence="8">Belongs to the class I-like SAM-binding methyltransferase superfamily. RNA methyltransferase RlmE family. SPB1 subfamily.</text>
</comment>
<gene>
    <name evidence="13" type="ORF">DASC09_059680</name>
</gene>
<dbReference type="InterPro" id="IPR029063">
    <property type="entry name" value="SAM-dependent_MTases_sf"/>
</dbReference>
<feature type="compositionally biased region" description="Acidic residues" evidence="9">
    <location>
        <begin position="630"/>
        <end position="640"/>
    </location>
</feature>
<feature type="compositionally biased region" description="Basic residues" evidence="9">
    <location>
        <begin position="365"/>
        <end position="374"/>
    </location>
</feature>
<keyword evidence="5 8" id="KW-0808">Transferase</keyword>
<comment type="subcellular location">
    <subcellularLocation>
        <location evidence="1 8">Nucleus</location>
        <location evidence="1 8">Nucleolus</location>
    </subcellularLocation>
</comment>
<dbReference type="RefSeq" id="XP_064855624.1">
    <property type="nucleotide sequence ID" value="XM_064999552.1"/>
</dbReference>
<dbReference type="Pfam" id="PF07780">
    <property type="entry name" value="Spb1_C"/>
    <property type="match status" value="1"/>
</dbReference>
<organism evidence="13 14">
    <name type="scientific">Saccharomycopsis crataegensis</name>
    <dbReference type="NCBI Taxonomy" id="43959"/>
    <lineage>
        <taxon>Eukaryota</taxon>
        <taxon>Fungi</taxon>
        <taxon>Dikarya</taxon>
        <taxon>Ascomycota</taxon>
        <taxon>Saccharomycotina</taxon>
        <taxon>Saccharomycetes</taxon>
        <taxon>Saccharomycopsidaceae</taxon>
        <taxon>Saccharomycopsis</taxon>
    </lineage>
</organism>
<feature type="compositionally biased region" description="Basic and acidic residues" evidence="9">
    <location>
        <begin position="542"/>
        <end position="554"/>
    </location>
</feature>
<feature type="region of interest" description="Disordered" evidence="9">
    <location>
        <begin position="570"/>
        <end position="647"/>
    </location>
</feature>
<feature type="binding site" evidence="8">
    <location>
        <position position="59"/>
    </location>
    <ligand>
        <name>S-adenosyl-L-methionine</name>
        <dbReference type="ChEBI" id="CHEBI:59789"/>
    </ligand>
</feature>
<reference evidence="13 14" key="1">
    <citation type="journal article" date="2023" name="Elife">
        <title>Identification of key yeast species and microbe-microbe interactions impacting larval growth of Drosophila in the wild.</title>
        <authorList>
            <person name="Mure A."/>
            <person name="Sugiura Y."/>
            <person name="Maeda R."/>
            <person name="Honda K."/>
            <person name="Sakurai N."/>
            <person name="Takahashi Y."/>
            <person name="Watada M."/>
            <person name="Katoh T."/>
            <person name="Gotoh A."/>
            <person name="Gotoh Y."/>
            <person name="Taniguchi I."/>
            <person name="Nakamura K."/>
            <person name="Hayashi T."/>
            <person name="Katayama T."/>
            <person name="Uemura T."/>
            <person name="Hattori Y."/>
        </authorList>
    </citation>
    <scope>NUCLEOTIDE SEQUENCE [LARGE SCALE GENOMIC DNA]</scope>
    <source>
        <strain evidence="13 14">SC-9</strain>
    </source>
</reference>
<evidence type="ECO:0000256" key="2">
    <source>
        <dbReference type="ARBA" id="ARBA00022517"/>
    </source>
</evidence>
<dbReference type="Pfam" id="PF11861">
    <property type="entry name" value="DUF3381"/>
    <property type="match status" value="1"/>
</dbReference>
<comment type="caution">
    <text evidence="13">The sequence shown here is derived from an EMBL/GenBank/DDBJ whole genome shotgun (WGS) entry which is preliminary data.</text>
</comment>
<feature type="domain" description="DUF3381" evidence="12">
    <location>
        <begin position="237"/>
        <end position="386"/>
    </location>
</feature>
<sequence length="839" mass="96206">MAKSTQKKNAKGRLDRYYFLAKEKGYRARSAFKILQINSKYNNFLSRSKVVIDLCAAPGSWCQVASQVCPPSSLIVGVDIVQIKPLKNVTFFRSDITSQDCKSQLAGFLKTVKADVVLHDGAPNVGLNWYQDAYYQSILTLSALKLATEHLAPGGIFITKIFRSRDYNKLMWIFNQLFEKVEATKPPSSRDVSAEIFVFCKGYKAPKRIDPKFLDAKEVFQELPDGKQNMEAKVFNPDKKVRKRDGYEEGDYLLFHATSIMDLVKTDTPIDMLGSMSQFTYDKEDPEWKILKKMKETNTEFFECIKDLKVLGRKEFKAILRWRRKARDLLGIEDESKKDEDQVEVAPLTEEEKIDKELDQMAQRQKQKQKREKKKSNEVKQKEIYRMQMDMITDKEIGIEAAQNGSEALFNLESVKKAGILDDIRKGKKRMVFNNQDTFKDTEIFTGEDEIDAKNEDSDMDYLDDLEGQLNSMHQTHKERLIERNASAKAKFARGGDDEEWAGIEDKADDDKESDADEKDYESDDTDGELSDSDEDEQIMEMIRKRDSKKPGLSERAKLLFDDSIFKETEDVAPVAKNQKQKIVEQPANKEEDSDVEMADSSDEDSSGDENNGKIQLVRGEKEFSREQDSDFDSEEEEETNGNYQSRVDIATVEAMTLAHQLALGHKSRHDVVDEGFHKYSFRDQDDLPEWFMDDEKQHSKIAKPMTKEAAYAIKEKMKQLNARPIKKVLEAQGRKKLRALRRIEKLKKKSELIYGNEALSEKDKADEITKLQQRMSTIKGGKRSKPKVTVVVARGGNKGLSGRPKGVRGKYKMVDGVMKNEMRALKRIAKKNKKNGKK</sequence>
<keyword evidence="3 8" id="KW-0698">rRNA processing</keyword>
<dbReference type="PANTHER" id="PTHR10920">
    <property type="entry name" value="RIBOSOMAL RNA METHYLTRANSFERASE"/>
    <property type="match status" value="1"/>
</dbReference>
<feature type="region of interest" description="Disordered" evidence="9">
    <location>
        <begin position="482"/>
        <end position="554"/>
    </location>
</feature>
<dbReference type="GO" id="GO:0000463">
    <property type="term" value="P:maturation of LSU-rRNA from tricistronic rRNA transcript (SSU-rRNA, 5.8S rRNA, LSU-rRNA)"/>
    <property type="evidence" value="ECO:0007669"/>
    <property type="project" value="TreeGrafter"/>
</dbReference>
<dbReference type="InterPro" id="IPR050082">
    <property type="entry name" value="RNA_methyltr_RlmE"/>
</dbReference>
<feature type="compositionally biased region" description="Acidic residues" evidence="9">
    <location>
        <begin position="592"/>
        <end position="608"/>
    </location>
</feature>
<dbReference type="Pfam" id="PF01728">
    <property type="entry name" value="FtsJ"/>
    <property type="match status" value="1"/>
</dbReference>
<dbReference type="InterPro" id="IPR015507">
    <property type="entry name" value="rRNA-MeTfrase_E"/>
</dbReference>
<evidence type="ECO:0000256" key="6">
    <source>
        <dbReference type="ARBA" id="ARBA00022691"/>
    </source>
</evidence>
<feature type="binding site" evidence="8">
    <location>
        <position position="61"/>
    </location>
    <ligand>
        <name>S-adenosyl-L-methionine</name>
        <dbReference type="ChEBI" id="CHEBI:59789"/>
    </ligand>
</feature>
<evidence type="ECO:0000259" key="12">
    <source>
        <dbReference type="Pfam" id="PF11861"/>
    </source>
</evidence>
<keyword evidence="14" id="KW-1185">Reference proteome</keyword>
<dbReference type="GeneID" id="90076617"/>
<dbReference type="GO" id="GO:0016435">
    <property type="term" value="F:rRNA (guanine) methyltransferase activity"/>
    <property type="evidence" value="ECO:0007669"/>
    <property type="project" value="TreeGrafter"/>
</dbReference>
<dbReference type="AlphaFoldDB" id="A0AAV5QV00"/>
<feature type="compositionally biased region" description="Basic and acidic residues" evidence="9">
    <location>
        <begin position="619"/>
        <end position="629"/>
    </location>
</feature>
<evidence type="ECO:0000259" key="11">
    <source>
        <dbReference type="Pfam" id="PF07780"/>
    </source>
</evidence>
<dbReference type="HAMAP" id="MF_03163">
    <property type="entry name" value="RNA_methyltr_E_SPB1"/>
    <property type="match status" value="1"/>
</dbReference>
<dbReference type="Gene3D" id="3.40.50.150">
    <property type="entry name" value="Vaccinia Virus protein VP39"/>
    <property type="match status" value="1"/>
</dbReference>
<keyword evidence="6 8" id="KW-0949">S-adenosyl-L-methionine</keyword>
<dbReference type="GO" id="GO:0000466">
    <property type="term" value="P:maturation of 5.8S rRNA from tricistronic rRNA transcript (SSU-rRNA, 5.8S rRNA, LSU-rRNA)"/>
    <property type="evidence" value="ECO:0007669"/>
    <property type="project" value="TreeGrafter"/>
</dbReference>
<feature type="binding site" evidence="8">
    <location>
        <position position="120"/>
    </location>
    <ligand>
        <name>S-adenosyl-L-methionine</name>
        <dbReference type="ChEBI" id="CHEBI:59789"/>
    </ligand>
</feature>
<feature type="binding site" evidence="8">
    <location>
        <position position="95"/>
    </location>
    <ligand>
        <name>S-adenosyl-L-methionine</name>
        <dbReference type="ChEBI" id="CHEBI:59789"/>
    </ligand>
</feature>
<proteinExistence type="inferred from homology"/>
<dbReference type="InterPro" id="IPR024576">
    <property type="entry name" value="rRNA_MeTfrase_Spb1_DUF3381"/>
</dbReference>
<evidence type="ECO:0000256" key="4">
    <source>
        <dbReference type="ARBA" id="ARBA00022603"/>
    </source>
</evidence>
<dbReference type="HAMAP" id="MF_01547">
    <property type="entry name" value="RNA_methyltr_E"/>
    <property type="match status" value="1"/>
</dbReference>
<dbReference type="SUPFAM" id="SSF53335">
    <property type="entry name" value="S-adenosyl-L-methionine-dependent methyltransferases"/>
    <property type="match status" value="1"/>
</dbReference>
<dbReference type="InterPro" id="IPR002877">
    <property type="entry name" value="RNA_MeTrfase_FtsJ_dom"/>
</dbReference>